<evidence type="ECO:0008006" key="3">
    <source>
        <dbReference type="Google" id="ProtNLM"/>
    </source>
</evidence>
<dbReference type="EMBL" id="NMVO01000001">
    <property type="protein sequence ID" value="OYO17660.1"/>
    <property type="molecule type" value="Genomic_DNA"/>
</dbReference>
<name>A0A255GPB4_9ACTN</name>
<dbReference type="Proteomes" id="UP000215896">
    <property type="component" value="Unassembled WGS sequence"/>
</dbReference>
<dbReference type="OrthoDB" id="3828153at2"/>
<gene>
    <name evidence="1" type="ORF">CGZ94_01875</name>
</gene>
<dbReference type="RefSeq" id="WP_094404456.1">
    <property type="nucleotide sequence ID" value="NZ_NMVO01000001.1"/>
</dbReference>
<evidence type="ECO:0000313" key="2">
    <source>
        <dbReference type="Proteomes" id="UP000215896"/>
    </source>
</evidence>
<accession>A0A255GPB4</accession>
<sequence length="340" mass="37873">MALFKRNKAKQQEPAVHPVTAFWSWWAAEGREISPHQVSSATDELTRLVQKINPELTWHFGPGESAQHRLTVTAGGVAAARPSAERWYRAAPPADETWEFRPSQEADPKALEQVLEIAGQRLDLAETSFRVEPDEQRLRVHVGVHHPAFATAPPEVRQQVTFLVLDWLVGEDSVERWLGEIEPLVDAPEPALPGDVVVAAVTDLDRRRDPEEWAIAQWTDEQGAPGLVTFRRWLRWLDAPTLDRHHVITMGYPARADGMPADADILDDLGLLEDRLVGVLGGRGILLAYETSRGARTFHIYTDSEDRNVDADLAAFAGEIGAMGGTSEDPSWRDVRHFTG</sequence>
<reference evidence="1 2" key="1">
    <citation type="submission" date="2017-07" db="EMBL/GenBank/DDBJ databases">
        <title>Draft whole genome sequences of clinical Proprionibacteriaceae strains.</title>
        <authorList>
            <person name="Bernier A.-M."/>
            <person name="Bernard K."/>
            <person name="Domingo M.-C."/>
        </authorList>
    </citation>
    <scope>NUCLEOTIDE SEQUENCE [LARGE SCALE GENOMIC DNA]</scope>
    <source>
        <strain evidence="1 2">NML 030167</strain>
    </source>
</reference>
<comment type="caution">
    <text evidence="1">The sequence shown here is derived from an EMBL/GenBank/DDBJ whole genome shotgun (WGS) entry which is preliminary data.</text>
</comment>
<organism evidence="1 2">
    <name type="scientific">Enemella evansiae</name>
    <dbReference type="NCBI Taxonomy" id="2016499"/>
    <lineage>
        <taxon>Bacteria</taxon>
        <taxon>Bacillati</taxon>
        <taxon>Actinomycetota</taxon>
        <taxon>Actinomycetes</taxon>
        <taxon>Propionibacteriales</taxon>
        <taxon>Propionibacteriaceae</taxon>
        <taxon>Enemella</taxon>
    </lineage>
</organism>
<protein>
    <recommendedName>
        <fullName evidence="3">DUF695 domain-containing protein</fullName>
    </recommendedName>
</protein>
<proteinExistence type="predicted"/>
<keyword evidence="2" id="KW-1185">Reference proteome</keyword>
<evidence type="ECO:0000313" key="1">
    <source>
        <dbReference type="EMBL" id="OYO17660.1"/>
    </source>
</evidence>
<dbReference type="AlphaFoldDB" id="A0A255GPB4"/>